<dbReference type="EMBL" id="ML769557">
    <property type="protein sequence ID" value="KAE9394130.1"/>
    <property type="molecule type" value="Genomic_DNA"/>
</dbReference>
<dbReference type="AlphaFoldDB" id="A0A6A4H8Q3"/>
<dbReference type="InterPro" id="IPR027417">
    <property type="entry name" value="P-loop_NTPase"/>
</dbReference>
<organism evidence="1 2">
    <name type="scientific">Gymnopus androsaceus JB14</name>
    <dbReference type="NCBI Taxonomy" id="1447944"/>
    <lineage>
        <taxon>Eukaryota</taxon>
        <taxon>Fungi</taxon>
        <taxon>Dikarya</taxon>
        <taxon>Basidiomycota</taxon>
        <taxon>Agaricomycotina</taxon>
        <taxon>Agaricomycetes</taxon>
        <taxon>Agaricomycetidae</taxon>
        <taxon>Agaricales</taxon>
        <taxon>Marasmiineae</taxon>
        <taxon>Omphalotaceae</taxon>
        <taxon>Gymnopus</taxon>
    </lineage>
</organism>
<evidence type="ECO:0000313" key="2">
    <source>
        <dbReference type="Proteomes" id="UP000799118"/>
    </source>
</evidence>
<keyword evidence="2" id="KW-1185">Reference proteome</keyword>
<dbReference type="OrthoDB" id="10261556at2759"/>
<reference evidence="1" key="1">
    <citation type="journal article" date="2019" name="Environ. Microbiol.">
        <title>Fungal ecological strategies reflected in gene transcription - a case study of two litter decomposers.</title>
        <authorList>
            <person name="Barbi F."/>
            <person name="Kohler A."/>
            <person name="Barry K."/>
            <person name="Baskaran P."/>
            <person name="Daum C."/>
            <person name="Fauchery L."/>
            <person name="Ihrmark K."/>
            <person name="Kuo A."/>
            <person name="LaButti K."/>
            <person name="Lipzen A."/>
            <person name="Morin E."/>
            <person name="Grigoriev I.V."/>
            <person name="Henrissat B."/>
            <person name="Lindahl B."/>
            <person name="Martin F."/>
        </authorList>
    </citation>
    <scope>NUCLEOTIDE SEQUENCE</scope>
    <source>
        <strain evidence="1">JB14</strain>
    </source>
</reference>
<accession>A0A6A4H8Q3</accession>
<dbReference type="Gene3D" id="3.40.50.300">
    <property type="entry name" value="P-loop containing nucleotide triphosphate hydrolases"/>
    <property type="match status" value="1"/>
</dbReference>
<evidence type="ECO:0008006" key="3">
    <source>
        <dbReference type="Google" id="ProtNLM"/>
    </source>
</evidence>
<protein>
    <recommendedName>
        <fullName evidence="3">Helicase ATP-binding domain-containing protein</fullName>
    </recommendedName>
</protein>
<proteinExistence type="predicted"/>
<dbReference type="SUPFAM" id="SSF52540">
    <property type="entry name" value="P-loop containing nucleoside triphosphate hydrolases"/>
    <property type="match status" value="1"/>
</dbReference>
<evidence type="ECO:0000313" key="1">
    <source>
        <dbReference type="EMBL" id="KAE9394130.1"/>
    </source>
</evidence>
<sequence length="188" mass="21299">MAAPRYPLMLSQHLDVIRNDSFTELWRKFADTLQPTNNDLSLFIIGLDEPEQMTALQLCLLVFTVMSGKEVPKELQASIDQDTLVIAGTGFGKTHIIALLQLLENSDSISVYITISPLKRLQDTQTEAFLNKYRIPTIAINQDTCKTKQFWKTEECVTGWNLATFDHHSRAAVQVARKTLYKACYTSL</sequence>
<gene>
    <name evidence="1" type="ORF">BT96DRAFT_943437</name>
</gene>
<dbReference type="Proteomes" id="UP000799118">
    <property type="component" value="Unassembled WGS sequence"/>
</dbReference>
<name>A0A6A4H8Q3_9AGAR</name>